<feature type="region of interest" description="Disordered" evidence="9">
    <location>
        <begin position="199"/>
        <end position="292"/>
    </location>
</feature>
<feature type="compositionally biased region" description="Basic and acidic residues" evidence="9">
    <location>
        <begin position="407"/>
        <end position="424"/>
    </location>
</feature>
<comment type="subcellular location">
    <subcellularLocation>
        <location evidence="1">Cytoplasm</location>
    </subcellularLocation>
</comment>
<feature type="compositionally biased region" description="Low complexity" evidence="9">
    <location>
        <begin position="462"/>
        <end position="471"/>
    </location>
</feature>
<feature type="region of interest" description="Disordered" evidence="9">
    <location>
        <begin position="1"/>
        <end position="29"/>
    </location>
</feature>
<feature type="compositionally biased region" description="Gly residues" evidence="9">
    <location>
        <begin position="484"/>
        <end position="497"/>
    </location>
</feature>
<evidence type="ECO:0000256" key="6">
    <source>
        <dbReference type="ARBA" id="ARBA00022860"/>
    </source>
</evidence>
<dbReference type="Pfam" id="PF08232">
    <property type="entry name" value="Striatin"/>
    <property type="match status" value="1"/>
</dbReference>
<dbReference type="Proteomes" id="UP000000539">
    <property type="component" value="Chromosome 38"/>
</dbReference>
<accession>A0A8V0Y245</accession>
<dbReference type="GO" id="GO:0035331">
    <property type="term" value="P:negative regulation of hippo signaling"/>
    <property type="evidence" value="ECO:0007669"/>
    <property type="project" value="Ensembl"/>
</dbReference>
<feature type="compositionally biased region" description="Basic residues" evidence="9">
    <location>
        <begin position="386"/>
        <end position="406"/>
    </location>
</feature>
<dbReference type="AlphaFoldDB" id="A0A8V0Y245"/>
<feature type="compositionally biased region" description="Pro residues" evidence="9">
    <location>
        <begin position="172"/>
        <end position="184"/>
    </location>
</feature>
<evidence type="ECO:0000256" key="4">
    <source>
        <dbReference type="ARBA" id="ARBA00022553"/>
    </source>
</evidence>
<feature type="region of interest" description="Disordered" evidence="9">
    <location>
        <begin position="306"/>
        <end position="497"/>
    </location>
</feature>
<organism evidence="11 12">
    <name type="scientific">Gallus gallus</name>
    <name type="common">Chicken</name>
    <dbReference type="NCBI Taxonomy" id="9031"/>
    <lineage>
        <taxon>Eukaryota</taxon>
        <taxon>Metazoa</taxon>
        <taxon>Chordata</taxon>
        <taxon>Craniata</taxon>
        <taxon>Vertebrata</taxon>
        <taxon>Euteleostomi</taxon>
        <taxon>Archelosauria</taxon>
        <taxon>Archosauria</taxon>
        <taxon>Dinosauria</taxon>
        <taxon>Saurischia</taxon>
        <taxon>Theropoda</taxon>
        <taxon>Coelurosauria</taxon>
        <taxon>Aves</taxon>
        <taxon>Neognathae</taxon>
        <taxon>Galloanserae</taxon>
        <taxon>Galliformes</taxon>
        <taxon>Phasianidae</taxon>
        <taxon>Phasianinae</taxon>
        <taxon>Gallus</taxon>
    </lineage>
</organism>
<keyword evidence="4" id="KW-0597">Phosphoprotein</keyword>
<dbReference type="PANTHER" id="PTHR15653:SF1">
    <property type="entry name" value="STRIATIN-4"/>
    <property type="match status" value="1"/>
</dbReference>
<gene>
    <name evidence="11" type="primary">LOC107051250</name>
</gene>
<dbReference type="InterPro" id="IPR051488">
    <property type="entry name" value="WD_repeat_striatin"/>
</dbReference>
<keyword evidence="6" id="KW-0112">Calmodulin-binding</keyword>
<keyword evidence="12" id="KW-1185">Reference proteome</keyword>
<dbReference type="GO" id="GO:0030674">
    <property type="term" value="F:protein-macromolecule adaptor activity"/>
    <property type="evidence" value="ECO:0007669"/>
    <property type="project" value="Ensembl"/>
</dbReference>
<feature type="domain" description="Striatin N-terminal" evidence="10">
    <location>
        <begin position="29"/>
        <end position="156"/>
    </location>
</feature>
<reference evidence="11" key="1">
    <citation type="submission" date="2020-11" db="EMBL/GenBank/DDBJ databases">
        <title>Gallus gallus (Chicken) genome, bGalGal1, GRCg7b, maternal haplotype autosomes + Z &amp; W.</title>
        <authorList>
            <person name="Warren W."/>
            <person name="Formenti G."/>
            <person name="Fedrigo O."/>
            <person name="Haase B."/>
            <person name="Mountcastle J."/>
            <person name="Balacco J."/>
            <person name="Tracey A."/>
            <person name="Schneider V."/>
            <person name="Okimoto R."/>
            <person name="Cheng H."/>
            <person name="Hawken R."/>
            <person name="Howe K."/>
            <person name="Jarvis E.D."/>
        </authorList>
    </citation>
    <scope>NUCLEOTIDE SEQUENCE [LARGE SCALE GENOMIC DNA]</scope>
    <source>
        <strain evidence="11">Broiler</strain>
    </source>
</reference>
<keyword evidence="5" id="KW-0677">Repeat</keyword>
<evidence type="ECO:0000313" key="11">
    <source>
        <dbReference type="Ensembl" id="ENSGALP00010014654.1"/>
    </source>
</evidence>
<feature type="compositionally biased region" description="Acidic residues" evidence="9">
    <location>
        <begin position="253"/>
        <end position="269"/>
    </location>
</feature>
<reference evidence="11" key="3">
    <citation type="submission" date="2025-09" db="UniProtKB">
        <authorList>
            <consortium name="Ensembl"/>
        </authorList>
    </citation>
    <scope>IDENTIFICATION</scope>
    <source>
        <strain evidence="11">broiler</strain>
    </source>
</reference>
<evidence type="ECO:0000259" key="10">
    <source>
        <dbReference type="Pfam" id="PF08232"/>
    </source>
</evidence>
<evidence type="ECO:0000256" key="8">
    <source>
        <dbReference type="SAM" id="Coils"/>
    </source>
</evidence>
<dbReference type="Gene3D" id="1.20.5.300">
    <property type="match status" value="1"/>
</dbReference>
<evidence type="ECO:0000313" key="12">
    <source>
        <dbReference type="Proteomes" id="UP000000539"/>
    </source>
</evidence>
<reference evidence="11" key="2">
    <citation type="submission" date="2025-08" db="UniProtKB">
        <authorList>
            <consortium name="Ensembl"/>
        </authorList>
    </citation>
    <scope>IDENTIFICATION</scope>
    <source>
        <strain evidence="11">broiler</strain>
    </source>
</reference>
<name>A0A8V0Y245_CHICK</name>
<feature type="compositionally biased region" description="Low complexity" evidence="9">
    <location>
        <begin position="350"/>
        <end position="363"/>
    </location>
</feature>
<feature type="compositionally biased region" description="Basic residues" evidence="9">
    <location>
        <begin position="324"/>
        <end position="342"/>
    </location>
</feature>
<dbReference type="PANTHER" id="PTHR15653">
    <property type="entry name" value="STRIATIN"/>
    <property type="match status" value="1"/>
</dbReference>
<evidence type="ECO:0000256" key="2">
    <source>
        <dbReference type="ARBA" id="ARBA00009616"/>
    </source>
</evidence>
<sequence length="497" mass="54535">GGPKRPPRDRDPAQDPPPGPGTAGRGGLSLPGILHFIQSEWARFEAEKGRWEAERAELQAQLAFLQGERKGQENLKTDLVRRIKMLEFALKQERSKYHKLKFGTEPPPVERKVEVVEMAPNGPAEVAALEGGAAAWKDGRGLLRQYLEEVGCSDTVLDMRSRRVRALLARGPPNPPAPQNPPGPGESLLVRRIEEQIQRNAGKEAKEPPPFLRPCEDEDSDEDEDETPPGDGETPRQHRKQRGKLPPPPLLPEVDDDDDDDDDDSEDALNEFQFLGSADSGQRGGEGGEMECRRVRLQGMLADLRDVDGIPATGGGGGGAPWPRRLRGRPLRGLHHGQHRGRQPGGPGGPHSQQRQRAGLRPLGGRRRPKEDLEPQIHPTQPLRRREGHRLPPHRARPAHRLRGRHREAVEPPEGRHGQEECGDGRGAGVRLPRAQGSGAGGGCGSGRLAVLQRRRRRLRAPMETARPQRGPLRRLRPGCALRGPGGPHGRGLGSDL</sequence>
<dbReference type="GO" id="GO:0070016">
    <property type="term" value="F:armadillo repeat domain binding"/>
    <property type="evidence" value="ECO:0007669"/>
    <property type="project" value="Ensembl"/>
</dbReference>
<dbReference type="GO" id="GO:0044877">
    <property type="term" value="F:protein-containing complex binding"/>
    <property type="evidence" value="ECO:0007669"/>
    <property type="project" value="Ensembl"/>
</dbReference>
<feature type="region of interest" description="Disordered" evidence="9">
    <location>
        <begin position="168"/>
        <end position="187"/>
    </location>
</feature>
<dbReference type="GO" id="GO:0090443">
    <property type="term" value="C:FAR/SIN/STRIPAK complex"/>
    <property type="evidence" value="ECO:0007669"/>
    <property type="project" value="Ensembl"/>
</dbReference>
<proteinExistence type="inferred from homology"/>
<evidence type="ECO:0000256" key="3">
    <source>
        <dbReference type="ARBA" id="ARBA00022490"/>
    </source>
</evidence>
<dbReference type="OrthoDB" id="9116018at2759"/>
<dbReference type="InterPro" id="IPR013258">
    <property type="entry name" value="Striatin_N"/>
</dbReference>
<keyword evidence="3" id="KW-0963">Cytoplasm</keyword>
<dbReference type="GeneTree" id="ENSGT00950000183095"/>
<evidence type="ECO:0000256" key="5">
    <source>
        <dbReference type="ARBA" id="ARBA00022737"/>
    </source>
</evidence>
<keyword evidence="7 8" id="KW-0175">Coiled coil</keyword>
<dbReference type="Ensembl" id="ENSGALT00010026000.1">
    <property type="protein sequence ID" value="ENSGALP00010014654.1"/>
    <property type="gene ID" value="ENSGALG00010010862.1"/>
</dbReference>
<evidence type="ECO:0000256" key="9">
    <source>
        <dbReference type="SAM" id="MobiDB-lite"/>
    </source>
</evidence>
<dbReference type="GO" id="GO:0005516">
    <property type="term" value="F:calmodulin binding"/>
    <property type="evidence" value="ECO:0007669"/>
    <property type="project" value="UniProtKB-KW"/>
</dbReference>
<feature type="compositionally biased region" description="Basic and acidic residues" evidence="9">
    <location>
        <begin position="1"/>
        <end position="13"/>
    </location>
</feature>
<evidence type="ECO:0000256" key="1">
    <source>
        <dbReference type="ARBA" id="ARBA00004496"/>
    </source>
</evidence>
<evidence type="ECO:0000256" key="7">
    <source>
        <dbReference type="ARBA" id="ARBA00023054"/>
    </source>
</evidence>
<protein>
    <submittedName>
        <fullName evidence="11">Striatin 4</fullName>
    </submittedName>
</protein>
<dbReference type="GO" id="GO:0051721">
    <property type="term" value="F:protein phosphatase 2A binding"/>
    <property type="evidence" value="ECO:0007669"/>
    <property type="project" value="Ensembl"/>
</dbReference>
<dbReference type="GO" id="GO:0005737">
    <property type="term" value="C:cytoplasm"/>
    <property type="evidence" value="ECO:0007669"/>
    <property type="project" value="UniProtKB-SubCell"/>
</dbReference>
<dbReference type="FunFam" id="1.20.5.300:FF:000001">
    <property type="entry name" value="striatin isoform X1"/>
    <property type="match status" value="1"/>
</dbReference>
<comment type="similarity">
    <text evidence="2">Belongs to the WD repeat striatin family.</text>
</comment>
<feature type="compositionally biased region" description="Acidic residues" evidence="9">
    <location>
        <begin position="216"/>
        <end position="228"/>
    </location>
</feature>
<feature type="coiled-coil region" evidence="8">
    <location>
        <begin position="48"/>
        <end position="75"/>
    </location>
</feature>